<evidence type="ECO:0000313" key="5">
    <source>
        <dbReference type="Proteomes" id="UP000602260"/>
    </source>
</evidence>
<dbReference type="SUPFAM" id="SSF55874">
    <property type="entry name" value="ATPase domain of HSP90 chaperone/DNA topoisomerase II/histidine kinase"/>
    <property type="match status" value="1"/>
</dbReference>
<dbReference type="Proteomes" id="UP000602260">
    <property type="component" value="Unassembled WGS sequence"/>
</dbReference>
<feature type="transmembrane region" description="Helical" evidence="1">
    <location>
        <begin position="32"/>
        <end position="53"/>
    </location>
</feature>
<proteinExistence type="predicted"/>
<feature type="domain" description="Sensor histidine kinase NatK-like C-terminal" evidence="2">
    <location>
        <begin position="321"/>
        <end position="415"/>
    </location>
</feature>
<comment type="caution">
    <text evidence="4">The sequence shown here is derived from an EMBL/GenBank/DDBJ whole genome shotgun (WGS) entry which is preliminary data.</text>
</comment>
<feature type="transmembrane region" description="Helical" evidence="1">
    <location>
        <begin position="182"/>
        <end position="201"/>
    </location>
</feature>
<dbReference type="EMBL" id="JACOPN010000002">
    <property type="protein sequence ID" value="MBC5716441.1"/>
    <property type="molecule type" value="Genomic_DNA"/>
</dbReference>
<feature type="transmembrane region" description="Helical" evidence="1">
    <location>
        <begin position="144"/>
        <end position="162"/>
    </location>
</feature>
<feature type="transmembrane region" description="Helical" evidence="1">
    <location>
        <begin position="59"/>
        <end position="77"/>
    </location>
</feature>
<dbReference type="GO" id="GO:0042802">
    <property type="term" value="F:identical protein binding"/>
    <property type="evidence" value="ECO:0007669"/>
    <property type="project" value="TreeGrafter"/>
</dbReference>
<name>A0A8J6J3B0_9FIRM</name>
<protein>
    <submittedName>
        <fullName evidence="4">GHKL domain-containing protein</fullName>
    </submittedName>
</protein>
<keyword evidence="1" id="KW-1133">Transmembrane helix</keyword>
<accession>A0A8J6J3B0</accession>
<keyword evidence="1" id="KW-0472">Membrane</keyword>
<dbReference type="Pfam" id="PF14689">
    <property type="entry name" value="SPOB_a"/>
    <property type="match status" value="1"/>
</dbReference>
<dbReference type="PANTHER" id="PTHR40448">
    <property type="entry name" value="TWO-COMPONENT SENSOR HISTIDINE KINASE"/>
    <property type="match status" value="1"/>
</dbReference>
<sequence>MSLYICNTVAVGLFGIVLSAAFCNIRWDRKNVLWMAAATAAIYLLQAVVYFGIDTTRGQYLYPIHTHLTLAIVLCVLSRQRLWPVISVLTAYLCCQLRRWLALVIVAVLGGGDRMQYIAEMALTVPLLILLLRAAPAVRSVSRYSTAIQCQFGSIPALYYAFDYLTRVYTHLLESGSPVVVEFMPFVCCVAYIIFVVRLSAEQRARTHLEQLQSSLNLQVSQAVREIEGLRESQQKTRAYRHDLRHHLQYLDACLENGQIDQARKYIRSIDAAIEASRLTVYCENEAANLILSAFASRAKNQDVSLSIHAQLPHVLPIAESDLCVLLSNALENALHACAEQEHSAIVVQTYVQSEKFFLQVVNDCSKPVQFQRGIPVTDRPGHGVGVRSICAIVERYGGLYSFSVQNGHFILRLSL</sequence>
<feature type="domain" description="SpoOB alpha-helical" evidence="3">
    <location>
        <begin position="225"/>
        <end position="273"/>
    </location>
</feature>
<keyword evidence="5" id="KW-1185">Reference proteome</keyword>
<dbReference type="CDD" id="cd16935">
    <property type="entry name" value="HATPase_AgrC-ComD-like"/>
    <property type="match status" value="1"/>
</dbReference>
<organism evidence="4 5">
    <name type="scientific">Flintibacter faecis</name>
    <dbReference type="NCBI Taxonomy" id="2763047"/>
    <lineage>
        <taxon>Bacteria</taxon>
        <taxon>Bacillati</taxon>
        <taxon>Bacillota</taxon>
        <taxon>Clostridia</taxon>
        <taxon>Eubacteriales</taxon>
        <taxon>Flintibacter</taxon>
    </lineage>
</organism>
<evidence type="ECO:0000259" key="2">
    <source>
        <dbReference type="Pfam" id="PF14501"/>
    </source>
</evidence>
<evidence type="ECO:0000313" key="4">
    <source>
        <dbReference type="EMBL" id="MBC5716441.1"/>
    </source>
</evidence>
<feature type="transmembrane region" description="Helical" evidence="1">
    <location>
        <begin position="6"/>
        <end position="25"/>
    </location>
</feature>
<gene>
    <name evidence="4" type="ORF">H8S55_03740</name>
</gene>
<keyword evidence="1" id="KW-0812">Transmembrane</keyword>
<dbReference type="PANTHER" id="PTHR40448:SF1">
    <property type="entry name" value="TWO-COMPONENT SENSOR HISTIDINE KINASE"/>
    <property type="match status" value="1"/>
</dbReference>
<evidence type="ECO:0000256" key="1">
    <source>
        <dbReference type="SAM" id="Phobius"/>
    </source>
</evidence>
<dbReference type="InterPro" id="IPR039506">
    <property type="entry name" value="SPOB_a"/>
</dbReference>
<feature type="transmembrane region" description="Helical" evidence="1">
    <location>
        <begin position="89"/>
        <end position="109"/>
    </location>
</feature>
<feature type="transmembrane region" description="Helical" evidence="1">
    <location>
        <begin position="115"/>
        <end position="132"/>
    </location>
</feature>
<dbReference type="RefSeq" id="WP_186877885.1">
    <property type="nucleotide sequence ID" value="NZ_JACOPN010000002.1"/>
</dbReference>
<reference evidence="4" key="1">
    <citation type="submission" date="2020-08" db="EMBL/GenBank/DDBJ databases">
        <title>Genome public.</title>
        <authorList>
            <person name="Liu C."/>
            <person name="Sun Q."/>
        </authorList>
    </citation>
    <scope>NUCLEOTIDE SEQUENCE</scope>
    <source>
        <strain evidence="4">BX5</strain>
    </source>
</reference>
<dbReference type="Pfam" id="PF14501">
    <property type="entry name" value="HATPase_c_5"/>
    <property type="match status" value="1"/>
</dbReference>
<dbReference type="InterPro" id="IPR036890">
    <property type="entry name" value="HATPase_C_sf"/>
</dbReference>
<dbReference type="InterPro" id="IPR032834">
    <property type="entry name" value="NatK-like_C"/>
</dbReference>
<evidence type="ECO:0000259" key="3">
    <source>
        <dbReference type="Pfam" id="PF14689"/>
    </source>
</evidence>
<dbReference type="Gene3D" id="3.30.565.10">
    <property type="entry name" value="Histidine kinase-like ATPase, C-terminal domain"/>
    <property type="match status" value="1"/>
</dbReference>
<dbReference type="AlphaFoldDB" id="A0A8J6J3B0"/>